<gene>
    <name evidence="3" type="ORF">FGG08_006075</name>
</gene>
<dbReference type="OrthoDB" id="1877767at2759"/>
<feature type="compositionally biased region" description="Acidic residues" evidence="1">
    <location>
        <begin position="78"/>
        <end position="93"/>
    </location>
</feature>
<feature type="region of interest" description="Disordered" evidence="1">
    <location>
        <begin position="1"/>
        <end position="40"/>
    </location>
</feature>
<organism evidence="3 4">
    <name type="scientific">Glutinoglossum americanum</name>
    <dbReference type="NCBI Taxonomy" id="1670608"/>
    <lineage>
        <taxon>Eukaryota</taxon>
        <taxon>Fungi</taxon>
        <taxon>Dikarya</taxon>
        <taxon>Ascomycota</taxon>
        <taxon>Pezizomycotina</taxon>
        <taxon>Geoglossomycetes</taxon>
        <taxon>Geoglossales</taxon>
        <taxon>Geoglossaceae</taxon>
        <taxon>Glutinoglossum</taxon>
    </lineage>
</organism>
<proteinExistence type="predicted"/>
<protein>
    <recommendedName>
        <fullName evidence="2">Transcription factor TFIIIC triple barrel domain-containing protein</fullName>
    </recommendedName>
</protein>
<feature type="region of interest" description="Disordered" evidence="1">
    <location>
        <begin position="306"/>
        <end position="338"/>
    </location>
</feature>
<feature type="domain" description="Transcription factor TFIIIC triple barrel" evidence="2">
    <location>
        <begin position="41"/>
        <end position="179"/>
    </location>
</feature>
<feature type="region of interest" description="Disordered" evidence="1">
    <location>
        <begin position="368"/>
        <end position="421"/>
    </location>
</feature>
<feature type="compositionally biased region" description="Basic residues" evidence="1">
    <location>
        <begin position="317"/>
        <end position="330"/>
    </location>
</feature>
<feature type="compositionally biased region" description="Basic and acidic residues" evidence="1">
    <location>
        <begin position="66"/>
        <end position="77"/>
    </location>
</feature>
<comment type="caution">
    <text evidence="3">The sequence shown here is derived from an EMBL/GenBank/DDBJ whole genome shotgun (WGS) entry which is preliminary data.</text>
</comment>
<evidence type="ECO:0000259" key="2">
    <source>
        <dbReference type="Pfam" id="PF10419"/>
    </source>
</evidence>
<dbReference type="Pfam" id="PF10419">
    <property type="entry name" value="TFIIIC_sub6"/>
    <property type="match status" value="1"/>
</dbReference>
<feature type="region of interest" description="Disordered" evidence="1">
    <location>
        <begin position="52"/>
        <end position="93"/>
    </location>
</feature>
<dbReference type="InterPro" id="IPR019481">
    <property type="entry name" value="TFIIIC_triple_barrel"/>
</dbReference>
<evidence type="ECO:0000313" key="3">
    <source>
        <dbReference type="EMBL" id="KAH0537113.1"/>
    </source>
</evidence>
<dbReference type="EMBL" id="JAGHQL010000162">
    <property type="protein sequence ID" value="KAH0537113.1"/>
    <property type="molecule type" value="Genomic_DNA"/>
</dbReference>
<evidence type="ECO:0000256" key="1">
    <source>
        <dbReference type="SAM" id="MobiDB-lite"/>
    </source>
</evidence>
<keyword evidence="4" id="KW-1185">Reference proteome</keyword>
<name>A0A9P8KVD3_9PEZI</name>
<evidence type="ECO:0000313" key="4">
    <source>
        <dbReference type="Proteomes" id="UP000698800"/>
    </source>
</evidence>
<sequence>MADSPDLVVHTTSSLEPSHNVAPDPDLGGSESEWEYEYDDNETETFYVTVELTPGLSAPNTKLPRKPRDSHGIHDADDQSADDGDAPPEEDDLNGVEERHEFEEDMPHRVQILDLHSLDPLISFQNRIHHCEWASSVSSSLFFTAHDPSNPSIPVVRSTPHFDLIGISSSRMTSSATHLAPRNPGRPTRDDLFITEGPPRQQPQDNITLTPTTVGTLMPIQLNPSVDASRKAQASFLERLSAIKRTAGEQDEVTVIAKKVLHGTGWRYQRRSKLQMLEDRVEEGDELAERVLADMYMPSRRPEVVGRPEIGLGSRGGRVKTRYARGRPGRPRTSGMTALFNHTVAGASREEGSAEPLGYTPESWDEIEARLCPRKPPHPPGGSHPFGASHHPEAPHPPQDVPWPVTRYQGESVGNKEISSP</sequence>
<dbReference type="Gene3D" id="2.60.40.4370">
    <property type="match status" value="1"/>
</dbReference>
<accession>A0A9P8KVD3</accession>
<reference evidence="3" key="1">
    <citation type="submission" date="2021-03" db="EMBL/GenBank/DDBJ databases">
        <title>Comparative genomics and phylogenomic investigation of the class Geoglossomycetes provide insights into ecological specialization and systematics.</title>
        <authorList>
            <person name="Melie T."/>
            <person name="Pirro S."/>
            <person name="Miller A.N."/>
            <person name="Quandt A."/>
        </authorList>
    </citation>
    <scope>NUCLEOTIDE SEQUENCE</scope>
    <source>
        <strain evidence="3">GBOQ0MN5Z8</strain>
    </source>
</reference>
<dbReference type="AlphaFoldDB" id="A0A9P8KVD3"/>
<dbReference type="Proteomes" id="UP000698800">
    <property type="component" value="Unassembled WGS sequence"/>
</dbReference>